<sequence length="478" mass="54397">MVCCESLLLILQICVLNIITERAPREDYYCYTNGALQLFHCYHAKSVQSKQHFQDVPCRFFAIIFDAGSTGTRLHLYRYVHSTDQNELPFKVEEETFREVSPGLSSYSHNPAGASESIRSLIQIAHETIPPFMWDKTPITLKATAGLRLLPGDMADDILDAVEREIVNSGFFAVPNGVGIMSGSDEGIYSWLTLNLLLNVFYSDDVKLPYFPDASRTVAAFDLGGGSTQLTFWPVDQRIFEHHSEYRRDIEFFGHRMQLFTHSFLGNGLVAARLNTLLHITGDEAEVKHELSTPCMPSDFRLQDWEYALRKWTIRLGRFYIAGSNVLLVELTLEGKMIYLFSYFFDRGLNAELVKEHSGGAVKLVDFKVAAEKACSRTKEELRGSHWLPWLCHDLTYIYSLLYDGYGFGDTQPFYLAKKLKGMEVAWAQGLSYVLVDEFHRTHLSPVNRQINDTVVGQIMSYIYSGTNNLLSYLNIIS</sequence>
<dbReference type="Proteomes" id="UP000267027">
    <property type="component" value="Unassembled WGS sequence"/>
</dbReference>
<feature type="active site" description="Proton acceptor" evidence="3">
    <location>
        <position position="186"/>
    </location>
</feature>
<feature type="chain" id="PRO_5043135046" evidence="5">
    <location>
        <begin position="26"/>
        <end position="478"/>
    </location>
</feature>
<dbReference type="Gene3D" id="3.30.420.40">
    <property type="match status" value="1"/>
</dbReference>
<dbReference type="Pfam" id="PF01150">
    <property type="entry name" value="GDA1_CD39"/>
    <property type="match status" value="2"/>
</dbReference>
<evidence type="ECO:0000256" key="5">
    <source>
        <dbReference type="SAM" id="SignalP"/>
    </source>
</evidence>
<keyword evidence="5" id="KW-0732">Signal</keyword>
<dbReference type="STRING" id="334426.A0A158PHY0"/>
<reference evidence="6 7" key="2">
    <citation type="submission" date="2018-11" db="EMBL/GenBank/DDBJ databases">
        <authorList>
            <consortium name="Pathogen Informatics"/>
        </authorList>
    </citation>
    <scope>NUCLEOTIDE SEQUENCE [LARGE SCALE GENOMIC DNA]</scope>
    <source>
        <strain evidence="6 7">Costa Rica</strain>
    </source>
</reference>
<evidence type="ECO:0000256" key="4">
    <source>
        <dbReference type="PIRSR" id="PIRSR600407-2"/>
    </source>
</evidence>
<feature type="signal peptide" evidence="5">
    <location>
        <begin position="1"/>
        <end position="25"/>
    </location>
</feature>
<keyword evidence="7" id="KW-1185">Reference proteome</keyword>
<organism evidence="8">
    <name type="scientific">Angiostrongylus costaricensis</name>
    <name type="common">Nematode worm</name>
    <dbReference type="NCBI Taxonomy" id="334426"/>
    <lineage>
        <taxon>Eukaryota</taxon>
        <taxon>Metazoa</taxon>
        <taxon>Ecdysozoa</taxon>
        <taxon>Nematoda</taxon>
        <taxon>Chromadorea</taxon>
        <taxon>Rhabditida</taxon>
        <taxon>Rhabditina</taxon>
        <taxon>Rhabditomorpha</taxon>
        <taxon>Strongyloidea</taxon>
        <taxon>Metastrongylidae</taxon>
        <taxon>Angiostrongylus</taxon>
    </lineage>
</organism>
<name>A0A158PHY0_ANGCS</name>
<dbReference type="EMBL" id="UYYA01003986">
    <property type="protein sequence ID" value="VDM58474.1"/>
    <property type="molecule type" value="Genomic_DNA"/>
</dbReference>
<dbReference type="OMA" id="FCFDANL"/>
<dbReference type="PANTHER" id="PTHR11782:SF127">
    <property type="entry name" value="NTPASE, ISOFORM F"/>
    <property type="match status" value="1"/>
</dbReference>
<accession>A0A158PHY0</accession>
<dbReference type="InterPro" id="IPR000407">
    <property type="entry name" value="GDA1_CD39_NTPase"/>
</dbReference>
<keyword evidence="2" id="KW-0378">Hydrolase</keyword>
<dbReference type="CDD" id="cd24046">
    <property type="entry name" value="ASKHA_NBD_NTPDase5-like"/>
    <property type="match status" value="1"/>
</dbReference>
<protein>
    <submittedName>
        <fullName evidence="8">Nucleoside-diphosphatase uda-1</fullName>
    </submittedName>
</protein>
<reference evidence="8" key="1">
    <citation type="submission" date="2016-04" db="UniProtKB">
        <authorList>
            <consortium name="WormBaseParasite"/>
        </authorList>
    </citation>
    <scope>IDENTIFICATION</scope>
</reference>
<dbReference type="GO" id="GO:0005524">
    <property type="term" value="F:ATP binding"/>
    <property type="evidence" value="ECO:0007669"/>
    <property type="project" value="UniProtKB-KW"/>
</dbReference>
<keyword evidence="4" id="KW-0547">Nucleotide-binding</keyword>
<evidence type="ECO:0000256" key="2">
    <source>
        <dbReference type="ARBA" id="ARBA00022801"/>
    </source>
</evidence>
<feature type="binding site" evidence="4">
    <location>
        <begin position="225"/>
        <end position="229"/>
    </location>
    <ligand>
        <name>ATP</name>
        <dbReference type="ChEBI" id="CHEBI:30616"/>
    </ligand>
</feature>
<evidence type="ECO:0000256" key="3">
    <source>
        <dbReference type="PIRSR" id="PIRSR600407-1"/>
    </source>
</evidence>
<evidence type="ECO:0000313" key="7">
    <source>
        <dbReference type="Proteomes" id="UP000267027"/>
    </source>
</evidence>
<evidence type="ECO:0000313" key="6">
    <source>
        <dbReference type="EMBL" id="VDM58474.1"/>
    </source>
</evidence>
<keyword evidence="4" id="KW-0067">ATP-binding</keyword>
<dbReference type="PANTHER" id="PTHR11782">
    <property type="entry name" value="ADENOSINE/GUANOSINE DIPHOSPHATASE"/>
    <property type="match status" value="1"/>
</dbReference>
<dbReference type="Gene3D" id="3.30.420.150">
    <property type="entry name" value="Exopolyphosphatase. Domain 2"/>
    <property type="match status" value="2"/>
</dbReference>
<proteinExistence type="inferred from homology"/>
<dbReference type="AlphaFoldDB" id="A0A158PHY0"/>
<gene>
    <name evidence="6" type="ORF">ACOC_LOCUS6889</name>
</gene>
<evidence type="ECO:0000256" key="1">
    <source>
        <dbReference type="ARBA" id="ARBA00009283"/>
    </source>
</evidence>
<dbReference type="WBParaSite" id="ACOC_0000688801-mRNA-1">
    <property type="protein sequence ID" value="ACOC_0000688801-mRNA-1"/>
    <property type="gene ID" value="ACOC_0000688801"/>
</dbReference>
<dbReference type="OrthoDB" id="6372431at2759"/>
<comment type="similarity">
    <text evidence="1">Belongs to the GDA1/CD39 NTPase family.</text>
</comment>
<dbReference type="GO" id="GO:0016787">
    <property type="term" value="F:hydrolase activity"/>
    <property type="evidence" value="ECO:0007669"/>
    <property type="project" value="UniProtKB-KW"/>
</dbReference>
<evidence type="ECO:0000313" key="8">
    <source>
        <dbReference type="WBParaSite" id="ACOC_0000688801-mRNA-1"/>
    </source>
</evidence>